<feature type="domain" description="Glycerol-3-phosphate dehydrogenase NAD-dependent N-terminal" evidence="1">
    <location>
        <begin position="14"/>
        <end position="104"/>
    </location>
</feature>
<name>A0A437M1Q0_9PROT</name>
<dbReference type="SUPFAM" id="SSF51735">
    <property type="entry name" value="NAD(P)-binding Rossmann-fold domains"/>
    <property type="match status" value="1"/>
</dbReference>
<evidence type="ECO:0000259" key="1">
    <source>
        <dbReference type="Pfam" id="PF01210"/>
    </source>
</evidence>
<sequence length="323" mass="33180">MAETGKGTGKPLRLAVLGAGPVGTASAALAASRGHDVTLYSPRGGGTRHIGASVTLNGLISGQFPVRVSADLGRALEGVDAVFLAVPGHAQTTLLERLARVLTGAPGVLVAPAASLSPLLLARLLGPRGVSAAVGGLVAPPVAARRLPDGRLWLGALRQRLWLGADAEIPRLTNLAEALFGIRVRPMEGMLSASLADMSGLGDAAQLLAPPGNPQAAFRLLREFARERDALAARFGLGLPDSGLYFDEIGGMPPMEPERALGQGGLALSFLVTLGVAGRVKVPMAEAALRMLEVFAGRSLRANPSLLALGEDAVRGVLRRHAA</sequence>
<organism evidence="2 3">
    <name type="scientific">Rhodovarius crocodyli</name>
    <dbReference type="NCBI Taxonomy" id="1979269"/>
    <lineage>
        <taxon>Bacteria</taxon>
        <taxon>Pseudomonadati</taxon>
        <taxon>Pseudomonadota</taxon>
        <taxon>Alphaproteobacteria</taxon>
        <taxon>Acetobacterales</taxon>
        <taxon>Roseomonadaceae</taxon>
        <taxon>Rhodovarius</taxon>
    </lineage>
</organism>
<accession>A0A437M1Q0</accession>
<protein>
    <recommendedName>
        <fullName evidence="1">Glycerol-3-phosphate dehydrogenase NAD-dependent N-terminal domain-containing protein</fullName>
    </recommendedName>
</protein>
<gene>
    <name evidence="2" type="ORF">EOD42_22675</name>
</gene>
<dbReference type="InterPro" id="IPR036291">
    <property type="entry name" value="NAD(P)-bd_dom_sf"/>
</dbReference>
<dbReference type="RefSeq" id="WP_127789881.1">
    <property type="nucleotide sequence ID" value="NZ_SACL01000011.1"/>
</dbReference>
<reference evidence="2 3" key="1">
    <citation type="submission" date="2019-01" db="EMBL/GenBank/DDBJ databases">
        <authorList>
            <person name="Chen W.-M."/>
        </authorList>
    </citation>
    <scope>NUCLEOTIDE SEQUENCE [LARGE SCALE GENOMIC DNA]</scope>
    <source>
        <strain evidence="2 3">CCP-6</strain>
    </source>
</reference>
<dbReference type="InterPro" id="IPR011128">
    <property type="entry name" value="G3P_DH_NAD-dep_N"/>
</dbReference>
<evidence type="ECO:0000313" key="2">
    <source>
        <dbReference type="EMBL" id="RVT91463.1"/>
    </source>
</evidence>
<dbReference type="GO" id="GO:0051287">
    <property type="term" value="F:NAD binding"/>
    <property type="evidence" value="ECO:0007669"/>
    <property type="project" value="InterPro"/>
</dbReference>
<dbReference type="GO" id="GO:0016616">
    <property type="term" value="F:oxidoreductase activity, acting on the CH-OH group of donors, NAD or NADP as acceptor"/>
    <property type="evidence" value="ECO:0007669"/>
    <property type="project" value="InterPro"/>
</dbReference>
<dbReference type="OrthoDB" id="6135265at2"/>
<keyword evidence="3" id="KW-1185">Reference proteome</keyword>
<evidence type="ECO:0000313" key="3">
    <source>
        <dbReference type="Proteomes" id="UP000282957"/>
    </source>
</evidence>
<dbReference type="EMBL" id="SACL01000011">
    <property type="protein sequence ID" value="RVT91463.1"/>
    <property type="molecule type" value="Genomic_DNA"/>
</dbReference>
<dbReference type="Pfam" id="PF01210">
    <property type="entry name" value="NAD_Gly3P_dh_N"/>
    <property type="match status" value="1"/>
</dbReference>
<dbReference type="Proteomes" id="UP000282957">
    <property type="component" value="Unassembled WGS sequence"/>
</dbReference>
<proteinExistence type="predicted"/>
<comment type="caution">
    <text evidence="2">The sequence shown here is derived from an EMBL/GenBank/DDBJ whole genome shotgun (WGS) entry which is preliminary data.</text>
</comment>
<dbReference type="Gene3D" id="3.40.50.720">
    <property type="entry name" value="NAD(P)-binding Rossmann-like Domain"/>
    <property type="match status" value="1"/>
</dbReference>
<dbReference type="AlphaFoldDB" id="A0A437M1Q0"/>
<dbReference type="GO" id="GO:0046168">
    <property type="term" value="P:glycerol-3-phosphate catabolic process"/>
    <property type="evidence" value="ECO:0007669"/>
    <property type="project" value="InterPro"/>
</dbReference>